<name>G4TGS4_SERID</name>
<keyword evidence="6" id="KW-0539">Nucleus</keyword>
<dbReference type="GO" id="GO:0000981">
    <property type="term" value="F:DNA-binding transcription factor activity, RNA polymerase II-specific"/>
    <property type="evidence" value="ECO:0007669"/>
    <property type="project" value="InterPro"/>
</dbReference>
<dbReference type="InterPro" id="IPR051089">
    <property type="entry name" value="prtT"/>
</dbReference>
<dbReference type="OrthoDB" id="39175at2759"/>
<dbReference type="PANTHER" id="PTHR31845">
    <property type="entry name" value="FINGER DOMAIN PROTEIN, PUTATIVE-RELATED"/>
    <property type="match status" value="1"/>
</dbReference>
<feature type="compositionally biased region" description="Polar residues" evidence="7">
    <location>
        <begin position="572"/>
        <end position="584"/>
    </location>
</feature>
<evidence type="ECO:0000256" key="3">
    <source>
        <dbReference type="ARBA" id="ARBA00023015"/>
    </source>
</evidence>
<keyword evidence="3" id="KW-0805">Transcription regulation</keyword>
<feature type="compositionally biased region" description="Basic and acidic residues" evidence="7">
    <location>
        <begin position="629"/>
        <end position="638"/>
    </location>
</feature>
<protein>
    <recommendedName>
        <fullName evidence="8">Zn(2)-C6 fungal-type domain-containing protein</fullName>
    </recommendedName>
</protein>
<feature type="region of interest" description="Disordered" evidence="7">
    <location>
        <begin position="626"/>
        <end position="682"/>
    </location>
</feature>
<dbReference type="InterPro" id="IPR001138">
    <property type="entry name" value="Zn2Cys6_DnaBD"/>
</dbReference>
<dbReference type="OMA" id="YIIRHSA"/>
<dbReference type="Pfam" id="PF04082">
    <property type="entry name" value="Fungal_trans"/>
    <property type="match status" value="1"/>
</dbReference>
<comment type="subcellular location">
    <subcellularLocation>
        <location evidence="1">Nucleus</location>
    </subcellularLocation>
</comment>
<keyword evidence="4" id="KW-0238">DNA-binding</keyword>
<dbReference type="CDD" id="cd00067">
    <property type="entry name" value="GAL4"/>
    <property type="match status" value="1"/>
</dbReference>
<dbReference type="SMART" id="SM00906">
    <property type="entry name" value="Fungal_trans"/>
    <property type="match status" value="1"/>
</dbReference>
<keyword evidence="2" id="KW-0479">Metal-binding</keyword>
<dbReference type="Gene3D" id="4.10.240.10">
    <property type="entry name" value="Zn(2)-C6 fungal-type DNA-binding domain"/>
    <property type="match status" value="1"/>
</dbReference>
<feature type="region of interest" description="Disordered" evidence="7">
    <location>
        <begin position="1"/>
        <end position="75"/>
    </location>
</feature>
<feature type="compositionally biased region" description="Polar residues" evidence="7">
    <location>
        <begin position="1158"/>
        <end position="1167"/>
    </location>
</feature>
<sequence length="1348" mass="147026">MAQPQHPRSLPAAAAPRSSALDHVRRSGSQQQHIGENTSNKPHPYIIAAAAHRQSPFTTTSAAHQRPSNADDKMMGSSVPWNPQGSVLPDYPPRETLDAEYRAYLDSAAANTHPQLATISNGAEFDARNSSLGSMAYSHSSFTAPDGYPLADAATAQNQAQRNISNPGHTHPPRRSTTGTDMFALSPESISASHESPYNGYTNSPPVHQYFDYTTHYTGQWQPGPGPQIPAGSNFSYSQQQQQQRQQQQHQDQPAYPHYAGPPVTGITYPLGGQSPFEPYAGVNMGVNPTQVNAGGGDALGGHAGSQQRVQPPPISTGRRMANPSSLKEKVAQGSRPPVNRIPSNGSTSKLPPPPPPVVKPVTKRRRTNAYDDDEDEESSDEDYADGSQYQSNTNNNNNGRLPPRLPGACAPCKRLKMKCVFPEGENACQRCRNSGRANQCVVGPRKPRQPSNKKELLLQKVREQDATIKSKDAVIKSLLEQLQNPHVQISLKDDQPRMSASIPAAIADQLPKQEEQPIDKAILDWMERAQASIVSTSSAGYRISDARGLDESDSDSDDGVNYDDTMGGQLMSPTKSSGMSESGRSVGRTIGGQLAAPLDQGVHSAKSSPKLHSLPLETTPIGLLAELSLRDQRDAQSRRSRSRSKSRSVASNGDISASSPARESSGGKNGDEDDNDNNLGVASKSYFQADPAAQMGLRTIKIERKNIPEIMSCGIVSPKEVDELFKIFFDRLNVFVSILDPLLHTPATTFGRCPFLFTVVCAISSRYYTEKRPELYSLAMHFARKAAASSLIEGAKSVELCQAYILMSVYSMPSRRWEDAREWLYLGLAIRMATDLNLHVRTTTKPLNEQHERELLNRSRTWLICYNLDRSASAQLGKPASIRADPIIRSVRAVGDRKPWWKASQYNDPFDLHLCAYTDLLSTIVAEFQERVYWDPNTETSVLRSDLDLVKVAYEFDARLTKWNSETTVSFATHSDASSPQCAYRVRLLPFYVNYLRLVMLSLGFQQVTHKAPKREGPRPEIVKRCLDAACEVVKTIVDTLAPTDYFRYAPDGHFVFTSFASAFLIKMLRLQNGTLLDAEEKTQVIALVERLIDTLKNPRIAIDARHTPMLYSRFLASLISKYKEDMAPSTDGGDGLTSNDSAGVLTPPMVKDESGPNASSSSQATRGEMGPPPQKSASSSRPMGNGAPVAAATSRHRPSPSIELVPAHDPSSNGPPPTAHTIFDPSLLIDDGHGSLMLPLSANHEESYAATVHAPSTVYGGSQYNAPISQGVGAGMGGFGMDTFMADDHMLAPMLAMSNPAFWDSGMLPGMPAWSDEIMQWTSSLDEEQLAALGAESHNGAYVGRY</sequence>
<evidence type="ECO:0000313" key="9">
    <source>
        <dbReference type="EMBL" id="CCA70528.1"/>
    </source>
</evidence>
<dbReference type="GO" id="GO:0000976">
    <property type="term" value="F:transcription cis-regulatory region binding"/>
    <property type="evidence" value="ECO:0007669"/>
    <property type="project" value="TreeGrafter"/>
</dbReference>
<dbReference type="CDD" id="cd12148">
    <property type="entry name" value="fungal_TF_MHR"/>
    <property type="match status" value="1"/>
</dbReference>
<evidence type="ECO:0000256" key="4">
    <source>
        <dbReference type="ARBA" id="ARBA00023125"/>
    </source>
</evidence>
<feature type="compositionally biased region" description="Low complexity" evidence="7">
    <location>
        <begin position="239"/>
        <end position="253"/>
    </location>
</feature>
<accession>G4TGS4</accession>
<dbReference type="EMBL" id="CAFZ01000085">
    <property type="protein sequence ID" value="CCA70528.1"/>
    <property type="molecule type" value="Genomic_DNA"/>
</dbReference>
<dbReference type="HOGENOM" id="CLU_004538_2_1_1"/>
<feature type="region of interest" description="Disordered" evidence="7">
    <location>
        <begin position="157"/>
        <end position="181"/>
    </location>
</feature>
<keyword evidence="5" id="KW-0804">Transcription</keyword>
<dbReference type="InterPro" id="IPR007219">
    <property type="entry name" value="XnlR_reg_dom"/>
</dbReference>
<dbReference type="InterPro" id="IPR036864">
    <property type="entry name" value="Zn2-C6_fun-type_DNA-bd_sf"/>
</dbReference>
<dbReference type="InParanoid" id="G4TGS4"/>
<dbReference type="eggNOG" id="ENOG502SM5N">
    <property type="taxonomic scope" value="Eukaryota"/>
</dbReference>
<comment type="caution">
    <text evidence="9">The sequence shown here is derived from an EMBL/GenBank/DDBJ whole genome shotgun (WGS) entry which is preliminary data.</text>
</comment>
<dbReference type="GO" id="GO:0006351">
    <property type="term" value="P:DNA-templated transcription"/>
    <property type="evidence" value="ECO:0007669"/>
    <property type="project" value="InterPro"/>
</dbReference>
<dbReference type="GO" id="GO:0005634">
    <property type="term" value="C:nucleus"/>
    <property type="evidence" value="ECO:0007669"/>
    <property type="project" value="UniProtKB-SubCell"/>
</dbReference>
<feature type="region of interest" description="Disordered" evidence="7">
    <location>
        <begin position="292"/>
        <end position="405"/>
    </location>
</feature>
<feature type="compositionally biased region" description="Acidic residues" evidence="7">
    <location>
        <begin position="371"/>
        <end position="385"/>
    </location>
</feature>
<reference evidence="9 10" key="1">
    <citation type="journal article" date="2011" name="PLoS Pathog.">
        <title>Endophytic Life Strategies Decoded by Genome and Transcriptome Analyses of the Mutualistic Root Symbiont Piriformospora indica.</title>
        <authorList>
            <person name="Zuccaro A."/>
            <person name="Lahrmann U."/>
            <person name="Guldener U."/>
            <person name="Langen G."/>
            <person name="Pfiffi S."/>
            <person name="Biedenkopf D."/>
            <person name="Wong P."/>
            <person name="Samans B."/>
            <person name="Grimm C."/>
            <person name="Basiewicz M."/>
            <person name="Murat C."/>
            <person name="Martin F."/>
            <person name="Kogel K.H."/>
        </authorList>
    </citation>
    <scope>NUCLEOTIDE SEQUENCE [LARGE SCALE GENOMIC DNA]</scope>
    <source>
        <strain evidence="9 10">DSM 11827</strain>
    </source>
</reference>
<dbReference type="Proteomes" id="UP000007148">
    <property type="component" value="Unassembled WGS sequence"/>
</dbReference>
<evidence type="ECO:0000256" key="5">
    <source>
        <dbReference type="ARBA" id="ARBA00023163"/>
    </source>
</evidence>
<feature type="compositionally biased region" description="Polar residues" evidence="7">
    <location>
        <begin position="157"/>
        <end position="168"/>
    </location>
</feature>
<feature type="compositionally biased region" description="Polar residues" evidence="7">
    <location>
        <begin position="27"/>
        <end position="41"/>
    </location>
</feature>
<feature type="compositionally biased region" description="Polar residues" evidence="7">
    <location>
        <begin position="654"/>
        <end position="663"/>
    </location>
</feature>
<feature type="compositionally biased region" description="Low complexity" evidence="7">
    <location>
        <begin position="7"/>
        <end position="19"/>
    </location>
</feature>
<evidence type="ECO:0000256" key="2">
    <source>
        <dbReference type="ARBA" id="ARBA00022723"/>
    </source>
</evidence>
<feature type="region of interest" description="Disordered" evidence="7">
    <location>
        <begin position="218"/>
        <end position="272"/>
    </location>
</feature>
<evidence type="ECO:0000256" key="7">
    <source>
        <dbReference type="SAM" id="MobiDB-lite"/>
    </source>
</evidence>
<evidence type="ECO:0000259" key="8">
    <source>
        <dbReference type="PROSITE" id="PS00463"/>
    </source>
</evidence>
<feature type="compositionally biased region" description="Acidic residues" evidence="7">
    <location>
        <begin position="552"/>
        <end position="562"/>
    </location>
</feature>
<dbReference type="GO" id="GO:0008270">
    <property type="term" value="F:zinc ion binding"/>
    <property type="evidence" value="ECO:0007669"/>
    <property type="project" value="InterPro"/>
</dbReference>
<evidence type="ECO:0000256" key="1">
    <source>
        <dbReference type="ARBA" id="ARBA00004123"/>
    </source>
</evidence>
<evidence type="ECO:0000256" key="6">
    <source>
        <dbReference type="ARBA" id="ARBA00023242"/>
    </source>
</evidence>
<gene>
    <name evidence="9" type="ORF">PIIN_04465</name>
</gene>
<evidence type="ECO:0000313" key="10">
    <source>
        <dbReference type="Proteomes" id="UP000007148"/>
    </source>
</evidence>
<dbReference type="SUPFAM" id="SSF57701">
    <property type="entry name" value="Zn2/Cys6 DNA-binding domain"/>
    <property type="match status" value="1"/>
</dbReference>
<feature type="domain" description="Zn(2)-C6 fungal-type" evidence="8">
    <location>
        <begin position="409"/>
        <end position="441"/>
    </location>
</feature>
<dbReference type="PROSITE" id="PS00463">
    <property type="entry name" value="ZN2_CY6_FUNGAL_1"/>
    <property type="match status" value="1"/>
</dbReference>
<feature type="compositionally biased region" description="Polar residues" evidence="7">
    <location>
        <begin position="55"/>
        <end position="68"/>
    </location>
</feature>
<proteinExistence type="predicted"/>
<feature type="region of interest" description="Disordered" evidence="7">
    <location>
        <begin position="546"/>
        <end position="589"/>
    </location>
</feature>
<keyword evidence="10" id="KW-1185">Reference proteome</keyword>
<organism evidence="9 10">
    <name type="scientific">Serendipita indica (strain DSM 11827)</name>
    <name type="common">Root endophyte fungus</name>
    <name type="synonym">Piriformospora indica</name>
    <dbReference type="NCBI Taxonomy" id="1109443"/>
    <lineage>
        <taxon>Eukaryota</taxon>
        <taxon>Fungi</taxon>
        <taxon>Dikarya</taxon>
        <taxon>Basidiomycota</taxon>
        <taxon>Agaricomycotina</taxon>
        <taxon>Agaricomycetes</taxon>
        <taxon>Sebacinales</taxon>
        <taxon>Serendipitaceae</taxon>
        <taxon>Serendipita</taxon>
    </lineage>
</organism>
<dbReference type="PANTHER" id="PTHR31845:SF19">
    <property type="entry name" value="TRANSCRIPTION FACTOR DOMAIN-CONTAINING PROTEIN"/>
    <property type="match status" value="1"/>
</dbReference>
<dbReference type="SMART" id="SM00066">
    <property type="entry name" value="GAL4"/>
    <property type="match status" value="1"/>
</dbReference>
<feature type="region of interest" description="Disordered" evidence="7">
    <location>
        <begin position="1130"/>
        <end position="1220"/>
    </location>
</feature>
<feature type="compositionally biased region" description="Gly residues" evidence="7">
    <location>
        <begin position="294"/>
        <end position="304"/>
    </location>
</feature>